<dbReference type="AlphaFoldDB" id="A0A2S7IS31"/>
<keyword evidence="1" id="KW-0732">Signal</keyword>
<dbReference type="Proteomes" id="UP000239590">
    <property type="component" value="Unassembled WGS sequence"/>
</dbReference>
<reference evidence="3" key="1">
    <citation type="submission" date="2018-02" db="EMBL/GenBank/DDBJ databases">
        <title>Genome sequencing of Solimonas sp. HR-BB.</title>
        <authorList>
            <person name="Lee Y."/>
            <person name="Jeon C.O."/>
        </authorList>
    </citation>
    <scope>NUCLEOTIDE SEQUENCE [LARGE SCALE GENOMIC DNA]</scope>
    <source>
        <strain evidence="3">HR-U</strain>
    </source>
</reference>
<dbReference type="Pfam" id="PF14054">
    <property type="entry name" value="DUF4249"/>
    <property type="match status" value="1"/>
</dbReference>
<evidence type="ECO:0000313" key="3">
    <source>
        <dbReference type="Proteomes" id="UP000239590"/>
    </source>
</evidence>
<sequence length="298" mass="32445">MKAFSIVIALLIVLGMTSCVKQSDDITITSNPKLIVECYLNPTDSDIIATVNENRPITGEGSGSRSTTNPVLDATVLLSDGSKEVKLTNTKNNIYKIQAKDFMLIAGRTYTLKVTAPGLPATEATCTIPSMLHALDAKDSELSYEQADASTYNVYRKRSLSWTIAESSQTNYYMVGSGEGTPVKIKTLKGDSTCVRLKNAAVIAFLDNSKATNQHVTTGTLSFLLGKATSKTDQKITSAAPMYSFVYHVDHNYYEFFRTVKLQREVGDNPFAEAVPVYSNIQNGLGVFGAYVVQVKSL</sequence>
<evidence type="ECO:0000256" key="1">
    <source>
        <dbReference type="SAM" id="SignalP"/>
    </source>
</evidence>
<evidence type="ECO:0008006" key="4">
    <source>
        <dbReference type="Google" id="ProtNLM"/>
    </source>
</evidence>
<accession>A0A2S7IS31</accession>
<comment type="caution">
    <text evidence="2">The sequence shown here is derived from an EMBL/GenBank/DDBJ whole genome shotgun (WGS) entry which is preliminary data.</text>
</comment>
<evidence type="ECO:0000313" key="2">
    <source>
        <dbReference type="EMBL" id="PQA60515.1"/>
    </source>
</evidence>
<organism evidence="2 3">
    <name type="scientific">Siphonobacter curvatus</name>
    <dbReference type="NCBI Taxonomy" id="2094562"/>
    <lineage>
        <taxon>Bacteria</taxon>
        <taxon>Pseudomonadati</taxon>
        <taxon>Bacteroidota</taxon>
        <taxon>Cytophagia</taxon>
        <taxon>Cytophagales</taxon>
        <taxon>Cytophagaceae</taxon>
        <taxon>Siphonobacter</taxon>
    </lineage>
</organism>
<name>A0A2S7IS31_9BACT</name>
<protein>
    <recommendedName>
        <fullName evidence="4">DUF4249 domain-containing protein</fullName>
    </recommendedName>
</protein>
<proteinExistence type="predicted"/>
<feature type="chain" id="PRO_5015572506" description="DUF4249 domain-containing protein" evidence="1">
    <location>
        <begin position="24"/>
        <end position="298"/>
    </location>
</feature>
<gene>
    <name evidence="2" type="ORF">C5O19_13120</name>
</gene>
<keyword evidence="3" id="KW-1185">Reference proteome</keyword>
<dbReference type="OrthoDB" id="1115009at2"/>
<dbReference type="InterPro" id="IPR025345">
    <property type="entry name" value="DUF4249"/>
</dbReference>
<dbReference type="PROSITE" id="PS51257">
    <property type="entry name" value="PROKAR_LIPOPROTEIN"/>
    <property type="match status" value="1"/>
</dbReference>
<dbReference type="EMBL" id="PTRA01000001">
    <property type="protein sequence ID" value="PQA60515.1"/>
    <property type="molecule type" value="Genomic_DNA"/>
</dbReference>
<feature type="signal peptide" evidence="1">
    <location>
        <begin position="1"/>
        <end position="23"/>
    </location>
</feature>